<accession>A0A1H3HDH9</accession>
<proteinExistence type="predicted"/>
<organism evidence="1 2">
    <name type="scientific">Evansella caseinilytica</name>
    <dbReference type="NCBI Taxonomy" id="1503961"/>
    <lineage>
        <taxon>Bacteria</taxon>
        <taxon>Bacillati</taxon>
        <taxon>Bacillota</taxon>
        <taxon>Bacilli</taxon>
        <taxon>Bacillales</taxon>
        <taxon>Bacillaceae</taxon>
        <taxon>Evansella</taxon>
    </lineage>
</organism>
<sequence length="72" mass="8631">MKLYEEMISVKEEQYPLTSIFDISYRKKAEDDSIGFIYLHTTQGVRTYYIKEEPIAFIEAYMKLKAERPELQ</sequence>
<protein>
    <submittedName>
        <fullName evidence="1">Uncharacterized protein</fullName>
    </submittedName>
</protein>
<dbReference type="EMBL" id="FNPI01000001">
    <property type="protein sequence ID" value="SDY13390.1"/>
    <property type="molecule type" value="Genomic_DNA"/>
</dbReference>
<evidence type="ECO:0000313" key="2">
    <source>
        <dbReference type="Proteomes" id="UP000198935"/>
    </source>
</evidence>
<dbReference type="Proteomes" id="UP000198935">
    <property type="component" value="Unassembled WGS sequence"/>
</dbReference>
<reference evidence="2" key="1">
    <citation type="submission" date="2016-10" db="EMBL/GenBank/DDBJ databases">
        <authorList>
            <person name="Varghese N."/>
            <person name="Submissions S."/>
        </authorList>
    </citation>
    <scope>NUCLEOTIDE SEQUENCE [LARGE SCALE GENOMIC DNA]</scope>
    <source>
        <strain evidence="2">SP</strain>
    </source>
</reference>
<dbReference type="AlphaFoldDB" id="A0A1H3HDH9"/>
<gene>
    <name evidence="1" type="ORF">SAMN05421736_101460</name>
</gene>
<keyword evidence="2" id="KW-1185">Reference proteome</keyword>
<name>A0A1H3HDH9_9BACI</name>
<evidence type="ECO:0000313" key="1">
    <source>
        <dbReference type="EMBL" id="SDY13390.1"/>
    </source>
</evidence>